<organism evidence="2 3">
    <name type="scientific">Actinopolyspora saharensis</name>
    <dbReference type="NCBI Taxonomy" id="995062"/>
    <lineage>
        <taxon>Bacteria</taxon>
        <taxon>Bacillati</taxon>
        <taxon>Actinomycetota</taxon>
        <taxon>Actinomycetes</taxon>
        <taxon>Actinopolysporales</taxon>
        <taxon>Actinopolysporaceae</taxon>
        <taxon>Actinopolyspora</taxon>
    </lineage>
</organism>
<keyword evidence="1" id="KW-0547">Nucleotide-binding</keyword>
<comment type="catalytic activity">
    <reaction evidence="1">
        <text>(7R,8S)-7,8-diammoniononanoate + CO2 + ATP = (4R,5S)-dethiobiotin + ADP + phosphate + 3 H(+)</text>
        <dbReference type="Rhea" id="RHEA:15805"/>
        <dbReference type="ChEBI" id="CHEBI:15378"/>
        <dbReference type="ChEBI" id="CHEBI:16526"/>
        <dbReference type="ChEBI" id="CHEBI:30616"/>
        <dbReference type="ChEBI" id="CHEBI:43474"/>
        <dbReference type="ChEBI" id="CHEBI:149469"/>
        <dbReference type="ChEBI" id="CHEBI:149473"/>
        <dbReference type="ChEBI" id="CHEBI:456216"/>
        <dbReference type="EC" id="6.3.3.3"/>
    </reaction>
</comment>
<accession>A0A1H1GZM2</accession>
<feature type="binding site" evidence="1">
    <location>
        <position position="18"/>
    </location>
    <ligand>
        <name>Mg(2+)</name>
        <dbReference type="ChEBI" id="CHEBI:18420"/>
    </ligand>
</feature>
<feature type="binding site" evidence="1">
    <location>
        <begin position="106"/>
        <end position="109"/>
    </location>
    <ligand>
        <name>ATP</name>
        <dbReference type="ChEBI" id="CHEBI:30616"/>
    </ligand>
</feature>
<feature type="binding site" evidence="1">
    <location>
        <begin position="167"/>
        <end position="168"/>
    </location>
    <ligand>
        <name>ATP</name>
        <dbReference type="ChEBI" id="CHEBI:30616"/>
    </ligand>
</feature>
<keyword evidence="1" id="KW-0067">ATP-binding</keyword>
<evidence type="ECO:0000313" key="2">
    <source>
        <dbReference type="EMBL" id="SDR18620.1"/>
    </source>
</evidence>
<feature type="binding site" evidence="1">
    <location>
        <position position="47"/>
    </location>
    <ligand>
        <name>ATP</name>
        <dbReference type="ChEBI" id="CHEBI:30616"/>
    </ligand>
</feature>
<feature type="binding site" evidence="1">
    <location>
        <begin position="14"/>
        <end position="19"/>
    </location>
    <ligand>
        <name>ATP</name>
        <dbReference type="ChEBI" id="CHEBI:30616"/>
    </ligand>
</feature>
<dbReference type="Gene3D" id="3.40.50.300">
    <property type="entry name" value="P-loop containing nucleotide triphosphate hydrolases"/>
    <property type="match status" value="1"/>
</dbReference>
<comment type="pathway">
    <text evidence="1">Cofactor biosynthesis; biotin biosynthesis; biotin from 7,8-diaminononanoate: step 1/2.</text>
</comment>
<proteinExistence type="inferred from homology"/>
<feature type="binding site" evidence="1">
    <location>
        <position position="40"/>
    </location>
    <ligand>
        <name>substrate</name>
    </ligand>
</feature>
<keyword evidence="1" id="KW-0460">Magnesium</keyword>
<dbReference type="InterPro" id="IPR004472">
    <property type="entry name" value="DTB_synth_BioD"/>
</dbReference>
<dbReference type="HAMAP" id="MF_00336">
    <property type="entry name" value="BioD"/>
    <property type="match status" value="1"/>
</dbReference>
<keyword evidence="3" id="KW-1185">Reference proteome</keyword>
<comment type="subunit">
    <text evidence="1">Homodimer.</text>
</comment>
<feature type="binding site" evidence="1">
    <location>
        <position position="47"/>
    </location>
    <ligand>
        <name>Mg(2+)</name>
        <dbReference type="ChEBI" id="CHEBI:18420"/>
    </ligand>
</feature>
<dbReference type="STRING" id="995062.SAMN04489718_4001"/>
<reference evidence="3" key="1">
    <citation type="submission" date="2016-10" db="EMBL/GenBank/DDBJ databases">
        <authorList>
            <person name="Varghese N."/>
            <person name="Submissions S."/>
        </authorList>
    </citation>
    <scope>NUCLEOTIDE SEQUENCE [LARGE SCALE GENOMIC DNA]</scope>
    <source>
        <strain evidence="3">DSM 45459</strain>
    </source>
</reference>
<name>A0A1H1GZM2_9ACTN</name>
<protein>
    <recommendedName>
        <fullName evidence="1">ATP-dependent dethiobiotin synthetase BioD</fullName>
        <ecNumber evidence="1">6.3.3.3</ecNumber>
    </recommendedName>
    <alternativeName>
        <fullName evidence="1">DTB synthetase</fullName>
        <shortName evidence="1">DTBS</shortName>
    </alternativeName>
    <alternativeName>
        <fullName evidence="1">Dethiobiotin synthase</fullName>
    </alternativeName>
</protein>
<dbReference type="NCBIfam" id="TIGR00347">
    <property type="entry name" value="bioD"/>
    <property type="match status" value="1"/>
</dbReference>
<dbReference type="PANTHER" id="PTHR43210">
    <property type="entry name" value="DETHIOBIOTIN SYNTHETASE"/>
    <property type="match status" value="1"/>
</dbReference>
<gene>
    <name evidence="1" type="primary">bioD</name>
    <name evidence="2" type="ORF">SAMN04489718_4001</name>
</gene>
<dbReference type="RefSeq" id="WP_092526749.1">
    <property type="nucleotide sequence ID" value="NZ_FNKO01000002.1"/>
</dbReference>
<dbReference type="SUPFAM" id="SSF52540">
    <property type="entry name" value="P-loop containing nucleoside triphosphate hydrolases"/>
    <property type="match status" value="1"/>
</dbReference>
<dbReference type="EMBL" id="FNKO01000002">
    <property type="protein sequence ID" value="SDR18620.1"/>
    <property type="molecule type" value="Genomic_DNA"/>
</dbReference>
<keyword evidence="1" id="KW-0436">Ligase</keyword>
<dbReference type="OrthoDB" id="9802610at2"/>
<dbReference type="EC" id="6.3.3.3" evidence="1"/>
<dbReference type="GO" id="GO:0004141">
    <property type="term" value="F:dethiobiotin synthase activity"/>
    <property type="evidence" value="ECO:0007669"/>
    <property type="project" value="UniProtKB-UniRule"/>
</dbReference>
<keyword evidence="1" id="KW-0479">Metal-binding</keyword>
<keyword evidence="1" id="KW-0963">Cytoplasm</keyword>
<dbReference type="GO" id="GO:0005524">
    <property type="term" value="F:ATP binding"/>
    <property type="evidence" value="ECO:0007669"/>
    <property type="project" value="UniProtKB-UniRule"/>
</dbReference>
<comment type="function">
    <text evidence="1">Catalyzes a mechanistically unusual reaction, the ATP-dependent insertion of CO2 between the N7 and N8 nitrogen atoms of 7,8-diaminopelargonic acid (DAPA, also called 7,8-diammoniononanoate) to form a ureido ring.</text>
</comment>
<dbReference type="InterPro" id="IPR027417">
    <property type="entry name" value="P-loop_NTPase"/>
</dbReference>
<keyword evidence="1" id="KW-0093">Biotin biosynthesis</keyword>
<feature type="active site" evidence="1">
    <location>
        <position position="36"/>
    </location>
</feature>
<comment type="similarity">
    <text evidence="1">Belongs to the dethiobiotin synthetase family.</text>
</comment>
<dbReference type="PIRSF" id="PIRSF006755">
    <property type="entry name" value="DTB_synth"/>
    <property type="match status" value="1"/>
</dbReference>
<dbReference type="CDD" id="cd03109">
    <property type="entry name" value="DTBS"/>
    <property type="match status" value="1"/>
</dbReference>
<dbReference type="GO" id="GO:0009102">
    <property type="term" value="P:biotin biosynthetic process"/>
    <property type="evidence" value="ECO:0007669"/>
    <property type="project" value="UniProtKB-UniRule"/>
</dbReference>
<dbReference type="GO" id="GO:0005829">
    <property type="term" value="C:cytosol"/>
    <property type="evidence" value="ECO:0007669"/>
    <property type="project" value="TreeGrafter"/>
</dbReference>
<comment type="cofactor">
    <cofactor evidence="1">
        <name>Mg(2+)</name>
        <dbReference type="ChEBI" id="CHEBI:18420"/>
    </cofactor>
</comment>
<feature type="binding site" evidence="1">
    <location>
        <position position="106"/>
    </location>
    <ligand>
        <name>Mg(2+)</name>
        <dbReference type="ChEBI" id="CHEBI:18420"/>
    </ligand>
</feature>
<dbReference type="PANTHER" id="PTHR43210:SF5">
    <property type="entry name" value="DETHIOBIOTIN SYNTHETASE"/>
    <property type="match status" value="1"/>
</dbReference>
<comment type="caution">
    <text evidence="1">Lacks conserved residue(s) required for the propagation of feature annotation.</text>
</comment>
<dbReference type="UniPathway" id="UPA00078">
    <property type="reaction ID" value="UER00161"/>
</dbReference>
<evidence type="ECO:0000313" key="3">
    <source>
        <dbReference type="Proteomes" id="UP000199301"/>
    </source>
</evidence>
<dbReference type="Pfam" id="PF13500">
    <property type="entry name" value="AAA_26"/>
    <property type="match status" value="1"/>
</dbReference>
<dbReference type="Proteomes" id="UP000199301">
    <property type="component" value="Unassembled WGS sequence"/>
</dbReference>
<comment type="subcellular location">
    <subcellularLocation>
        <location evidence="1">Cytoplasm</location>
    </subcellularLocation>
</comment>
<evidence type="ECO:0000256" key="1">
    <source>
        <dbReference type="HAMAP-Rule" id="MF_00336"/>
    </source>
</evidence>
<sequence length="228" mass="23243">MTPTPLFVTGTGTDVGKTVVTAAVAALARRPVAVVKPAQTGTRGGGDCAEVLRLAGGVDVLELARYPDPLAPATAARLAGEPPVTPELIAGELAELPAGYGTVLVEGAGGVLVPYDDQGGTLLDVAELLGGAVLVVCPPGLGTLNSTALTVREVLRRGLRCPGTVVGSWPAEPGTTERCNLVDLPRLTGVPLLGAVEENAADHDREGFGERARCWLAPELGGTWRASE</sequence>
<dbReference type="AlphaFoldDB" id="A0A1H1GZM2"/>
<dbReference type="GO" id="GO:0000287">
    <property type="term" value="F:magnesium ion binding"/>
    <property type="evidence" value="ECO:0007669"/>
    <property type="project" value="UniProtKB-UniRule"/>
</dbReference>